<protein>
    <submittedName>
        <fullName evidence="1">Uncharacterized protein</fullName>
    </submittedName>
</protein>
<name>I0BQX7_9BACL</name>
<sequence length="39" mass="4458">MLFRTFGGEWMLTIHGPNRAPNERPVCYPVKELRASGLL</sequence>
<evidence type="ECO:0000313" key="1">
    <source>
        <dbReference type="EMBL" id="AFH64774.1"/>
    </source>
</evidence>
<dbReference type="KEGG" id="pmw:B2K_29430"/>
<dbReference type="PATRIC" id="fig|997761.3.peg.5880"/>
<reference evidence="1 2" key="1">
    <citation type="submission" date="2013-06" db="EMBL/GenBank/DDBJ databases">
        <title>Complete genome sequence of Paenibacillus mucilaginosus K02.</title>
        <authorList>
            <person name="Xiao B."/>
            <person name="Sun L."/>
            <person name="Xiao L."/>
            <person name="Lian B."/>
        </authorList>
    </citation>
    <scope>NUCLEOTIDE SEQUENCE [LARGE SCALE GENOMIC DNA]</scope>
    <source>
        <strain evidence="1 2">K02</strain>
    </source>
</reference>
<dbReference type="Proteomes" id="UP000007392">
    <property type="component" value="Chromosome"/>
</dbReference>
<evidence type="ECO:0000313" key="2">
    <source>
        <dbReference type="Proteomes" id="UP000007392"/>
    </source>
</evidence>
<dbReference type="AlphaFoldDB" id="I0BQX7"/>
<proteinExistence type="predicted"/>
<gene>
    <name evidence="1" type="ORF">B2K_29430</name>
</gene>
<dbReference type="HOGENOM" id="CLU_3313871_0_0_9"/>
<dbReference type="EMBL" id="CP003422">
    <property type="protein sequence ID" value="AFH64774.1"/>
    <property type="molecule type" value="Genomic_DNA"/>
</dbReference>
<accession>I0BQX7</accession>
<organism evidence="1 2">
    <name type="scientific">Paenibacillus mucilaginosus K02</name>
    <dbReference type="NCBI Taxonomy" id="997761"/>
    <lineage>
        <taxon>Bacteria</taxon>
        <taxon>Bacillati</taxon>
        <taxon>Bacillota</taxon>
        <taxon>Bacilli</taxon>
        <taxon>Bacillales</taxon>
        <taxon>Paenibacillaceae</taxon>
        <taxon>Paenibacillus</taxon>
    </lineage>
</organism>